<dbReference type="Proteomes" id="UP000028931">
    <property type="component" value="Chromosome"/>
</dbReference>
<dbReference type="KEGG" id="palk:PSAKL28_26380"/>
<dbReference type="InterPro" id="IPR000259">
    <property type="entry name" value="Adhesion_dom_fimbrial"/>
</dbReference>
<dbReference type="eggNOG" id="COG3539">
    <property type="taxonomic scope" value="Bacteria"/>
</dbReference>
<protein>
    <submittedName>
        <fullName evidence="7">Fimbrial protein domain-containing protein MrfX</fullName>
    </submittedName>
</protein>
<dbReference type="HOGENOM" id="CLU_088965_1_0_6"/>
<comment type="similarity">
    <text evidence="2">Belongs to the fimbrial protein family.</text>
</comment>
<feature type="chain" id="PRO_5001718509" evidence="5">
    <location>
        <begin position="25"/>
        <end position="192"/>
    </location>
</feature>
<proteinExistence type="inferred from homology"/>
<evidence type="ECO:0000256" key="2">
    <source>
        <dbReference type="ARBA" id="ARBA00006671"/>
    </source>
</evidence>
<dbReference type="PANTHER" id="PTHR33420:SF3">
    <property type="entry name" value="FIMBRIAL SUBUNIT ELFA"/>
    <property type="match status" value="1"/>
</dbReference>
<dbReference type="Pfam" id="PF00419">
    <property type="entry name" value="Fimbrial"/>
    <property type="match status" value="1"/>
</dbReference>
<comment type="subcellular location">
    <subcellularLocation>
        <location evidence="1">Fimbrium</location>
    </subcellularLocation>
</comment>
<evidence type="ECO:0000256" key="3">
    <source>
        <dbReference type="ARBA" id="ARBA00022729"/>
    </source>
</evidence>
<dbReference type="InterPro" id="IPR050263">
    <property type="entry name" value="Bact_Fimbrial_Adh_Pro"/>
</dbReference>
<accession>A0A077F8L6</accession>
<evidence type="ECO:0000259" key="6">
    <source>
        <dbReference type="Pfam" id="PF00419"/>
    </source>
</evidence>
<keyword evidence="4" id="KW-0281">Fimbrium</keyword>
<evidence type="ECO:0000313" key="8">
    <source>
        <dbReference type="Proteomes" id="UP000028931"/>
    </source>
</evidence>
<dbReference type="RefSeq" id="WP_075226521.1">
    <property type="nucleotide sequence ID" value="NZ_CP009048.1"/>
</dbReference>
<dbReference type="OrthoDB" id="6466218at2"/>
<gene>
    <name evidence="7" type="ORF">PSAKL28_26380</name>
</gene>
<evidence type="ECO:0000256" key="4">
    <source>
        <dbReference type="ARBA" id="ARBA00023263"/>
    </source>
</evidence>
<dbReference type="Gene3D" id="2.60.40.1090">
    <property type="entry name" value="Fimbrial-type adhesion domain"/>
    <property type="match status" value="1"/>
</dbReference>
<evidence type="ECO:0000313" key="7">
    <source>
        <dbReference type="EMBL" id="AIL61832.1"/>
    </source>
</evidence>
<organism evidence="7 8">
    <name type="scientific">Pseudomonas alkylphenolica</name>
    <dbReference type="NCBI Taxonomy" id="237609"/>
    <lineage>
        <taxon>Bacteria</taxon>
        <taxon>Pseudomonadati</taxon>
        <taxon>Pseudomonadota</taxon>
        <taxon>Gammaproteobacteria</taxon>
        <taxon>Pseudomonadales</taxon>
        <taxon>Pseudomonadaceae</taxon>
        <taxon>Pseudomonas</taxon>
    </lineage>
</organism>
<dbReference type="InterPro" id="IPR008966">
    <property type="entry name" value="Adhesion_dom_sf"/>
</dbReference>
<name>A0A077F8L6_9PSED</name>
<evidence type="ECO:0000256" key="1">
    <source>
        <dbReference type="ARBA" id="ARBA00004561"/>
    </source>
</evidence>
<evidence type="ECO:0000256" key="5">
    <source>
        <dbReference type="SAM" id="SignalP"/>
    </source>
</evidence>
<keyword evidence="3 5" id="KW-0732">Signal</keyword>
<dbReference type="PANTHER" id="PTHR33420">
    <property type="entry name" value="FIMBRIAL SUBUNIT ELFA-RELATED"/>
    <property type="match status" value="1"/>
</dbReference>
<feature type="signal peptide" evidence="5">
    <location>
        <begin position="1"/>
        <end position="24"/>
    </location>
</feature>
<dbReference type="EMBL" id="CP009048">
    <property type="protein sequence ID" value="AIL61832.1"/>
    <property type="molecule type" value="Genomic_DNA"/>
</dbReference>
<dbReference type="InterPro" id="IPR036937">
    <property type="entry name" value="Adhesion_dom_fimbrial_sf"/>
</dbReference>
<reference evidence="7 8" key="1">
    <citation type="submission" date="2014-07" db="EMBL/GenBank/DDBJ databases">
        <authorList>
            <person name="Lee K."/>
            <person name="Lim J.Y."/>
            <person name="Hwang I."/>
        </authorList>
    </citation>
    <scope>NUCLEOTIDE SEQUENCE [LARGE SCALE GENOMIC DNA]</scope>
    <source>
        <strain evidence="7 8">KL28</strain>
    </source>
</reference>
<dbReference type="GO" id="GO:0043709">
    <property type="term" value="P:cell adhesion involved in single-species biofilm formation"/>
    <property type="evidence" value="ECO:0007669"/>
    <property type="project" value="TreeGrafter"/>
</dbReference>
<dbReference type="GO" id="GO:0009289">
    <property type="term" value="C:pilus"/>
    <property type="evidence" value="ECO:0007669"/>
    <property type="project" value="UniProtKB-SubCell"/>
</dbReference>
<sequence length="192" mass="20297">MMPGTRSCLAVLLCSASVSTLSHAAGSPVQSAEFQVTGTLLESACYLDLSSAYQTLSLGELSTARLSRMGDQGTPVALHLKLQGCVRSDGGRRDEQQGTLVWSAIEPVAALAFNAVADADTPDLIKVVGAEGFGLRLVDVQGNNVRLGRIAPAWFVSPGNSQLTYYIRPERTSAPLRPGAFRASLNVNLAYD</sequence>
<feature type="domain" description="Fimbrial-type adhesion" evidence="6">
    <location>
        <begin position="36"/>
        <end position="192"/>
    </location>
</feature>
<dbReference type="AlphaFoldDB" id="A0A077F8L6"/>
<dbReference type="SUPFAM" id="SSF49401">
    <property type="entry name" value="Bacterial adhesins"/>
    <property type="match status" value="1"/>
</dbReference>